<keyword evidence="4" id="KW-1185">Reference proteome</keyword>
<feature type="compositionally biased region" description="Low complexity" evidence="1">
    <location>
        <begin position="55"/>
        <end position="66"/>
    </location>
</feature>
<feature type="compositionally biased region" description="Polar residues" evidence="1">
    <location>
        <begin position="103"/>
        <end position="112"/>
    </location>
</feature>
<feature type="compositionally biased region" description="Polar residues" evidence="1">
    <location>
        <begin position="80"/>
        <end position="95"/>
    </location>
</feature>
<proteinExistence type="predicted"/>
<dbReference type="InterPro" id="IPR006311">
    <property type="entry name" value="TAT_signal"/>
</dbReference>
<feature type="region of interest" description="Disordered" evidence="1">
    <location>
        <begin position="35"/>
        <end position="112"/>
    </location>
</feature>
<feature type="signal peptide" evidence="2">
    <location>
        <begin position="1"/>
        <end position="33"/>
    </location>
</feature>
<dbReference type="EMBL" id="JAPEVI010000003">
    <property type="protein sequence ID" value="MCX2721697.1"/>
    <property type="molecule type" value="Genomic_DNA"/>
</dbReference>
<feature type="chain" id="PRO_5045131879" evidence="2">
    <location>
        <begin position="34"/>
        <end position="112"/>
    </location>
</feature>
<accession>A0ABT3QXQ1</accession>
<comment type="caution">
    <text evidence="3">The sequence shown here is derived from an EMBL/GenBank/DDBJ whole genome shotgun (WGS) entry which is preliminary data.</text>
</comment>
<dbReference type="Proteomes" id="UP001300261">
    <property type="component" value="Unassembled WGS sequence"/>
</dbReference>
<evidence type="ECO:0000313" key="3">
    <source>
        <dbReference type="EMBL" id="MCX2721697.1"/>
    </source>
</evidence>
<keyword evidence="2" id="KW-0732">Signal</keyword>
<evidence type="ECO:0000256" key="1">
    <source>
        <dbReference type="SAM" id="MobiDB-lite"/>
    </source>
</evidence>
<evidence type="ECO:0000256" key="2">
    <source>
        <dbReference type="SAM" id="SignalP"/>
    </source>
</evidence>
<name>A0ABT3QXQ1_9HYPH</name>
<protein>
    <submittedName>
        <fullName evidence="3">Uncharacterized protein</fullName>
    </submittedName>
</protein>
<dbReference type="RefSeq" id="WP_265961406.1">
    <property type="nucleotide sequence ID" value="NZ_JAPEVI010000003.1"/>
</dbReference>
<sequence length="112" mass="12344">MQTKRTRPTCRRQAAGAAAAAAALLLMLPQASAAQTNQLRGMPESGRSRLPSAEQQLRQNLNRQQQGFSVQQRIEESNRLNRTNRINRQNMQPDTTPGPCAGANTSCPEKED</sequence>
<reference evidence="3 4" key="1">
    <citation type="journal article" date="2016" name="Int. J. Syst. Evol. Microbiol.">
        <title>Labrenzia salina sp. nov., isolated from the rhizosphere of the halophyte Arthrocnemum macrostachyum.</title>
        <authorList>
            <person name="Camacho M."/>
            <person name="Redondo-Gomez S."/>
            <person name="Rodriguez-Llorente I."/>
            <person name="Rohde M."/>
            <person name="Sproer C."/>
            <person name="Schumann P."/>
            <person name="Klenk H.P."/>
            <person name="Montero-Calasanz M.D.C."/>
        </authorList>
    </citation>
    <scope>NUCLEOTIDE SEQUENCE [LARGE SCALE GENOMIC DNA]</scope>
    <source>
        <strain evidence="3 4">DSM 29163</strain>
    </source>
</reference>
<organism evidence="3 4">
    <name type="scientific">Roseibium salinum</name>
    <dbReference type="NCBI Taxonomy" id="1604349"/>
    <lineage>
        <taxon>Bacteria</taxon>
        <taxon>Pseudomonadati</taxon>
        <taxon>Pseudomonadota</taxon>
        <taxon>Alphaproteobacteria</taxon>
        <taxon>Hyphomicrobiales</taxon>
        <taxon>Stappiaceae</taxon>
        <taxon>Roseibium</taxon>
    </lineage>
</organism>
<evidence type="ECO:0000313" key="4">
    <source>
        <dbReference type="Proteomes" id="UP001300261"/>
    </source>
</evidence>
<gene>
    <name evidence="3" type="ORF">ON753_04645</name>
</gene>
<dbReference type="PROSITE" id="PS51318">
    <property type="entry name" value="TAT"/>
    <property type="match status" value="1"/>
</dbReference>